<accession>A0A926HU32</accession>
<dbReference type="Pfam" id="PF12671">
    <property type="entry name" value="Amidase_6"/>
    <property type="match status" value="1"/>
</dbReference>
<dbReference type="Proteomes" id="UP000620366">
    <property type="component" value="Unassembled WGS sequence"/>
</dbReference>
<dbReference type="PANTHER" id="PTHR40032">
    <property type="entry name" value="EXPORTED PROTEIN-RELATED"/>
    <property type="match status" value="1"/>
</dbReference>
<name>A0A926HU32_9FIRM</name>
<organism evidence="2 3">
    <name type="scientific">Feifania hominis</name>
    <dbReference type="NCBI Taxonomy" id="2763660"/>
    <lineage>
        <taxon>Bacteria</taxon>
        <taxon>Bacillati</taxon>
        <taxon>Bacillota</taxon>
        <taxon>Clostridia</taxon>
        <taxon>Eubacteriales</taxon>
        <taxon>Feifaniaceae</taxon>
        <taxon>Feifania</taxon>
    </lineage>
</organism>
<comment type="caution">
    <text evidence="2">The sequence shown here is derived from an EMBL/GenBank/DDBJ whole genome shotgun (WGS) entry which is preliminary data.</text>
</comment>
<gene>
    <name evidence="2" type="ORF">H8695_04205</name>
</gene>
<protein>
    <submittedName>
        <fullName evidence="2">Amidase domain-containing protein</fullName>
    </submittedName>
</protein>
<dbReference type="PANTHER" id="PTHR40032:SF1">
    <property type="entry name" value="EXPORTED PROTEIN"/>
    <property type="match status" value="1"/>
</dbReference>
<feature type="domain" description="Putative amidase" evidence="1">
    <location>
        <begin position="7"/>
        <end position="155"/>
    </location>
</feature>
<evidence type="ECO:0000313" key="3">
    <source>
        <dbReference type="Proteomes" id="UP000620366"/>
    </source>
</evidence>
<dbReference type="AlphaFoldDB" id="A0A926HU32"/>
<proteinExistence type="predicted"/>
<reference evidence="2" key="1">
    <citation type="submission" date="2020-08" db="EMBL/GenBank/DDBJ databases">
        <title>Genome public.</title>
        <authorList>
            <person name="Liu C."/>
            <person name="Sun Q."/>
        </authorList>
    </citation>
    <scope>NUCLEOTIDE SEQUENCE</scope>
    <source>
        <strain evidence="2">BX7</strain>
    </source>
</reference>
<evidence type="ECO:0000313" key="2">
    <source>
        <dbReference type="EMBL" id="MBC8535893.1"/>
    </source>
</evidence>
<dbReference type="RefSeq" id="WP_249299635.1">
    <property type="nucleotide sequence ID" value="NZ_JACRSP010000002.1"/>
</dbReference>
<keyword evidence="3" id="KW-1185">Reference proteome</keyword>
<evidence type="ECO:0000259" key="1">
    <source>
        <dbReference type="Pfam" id="PF12671"/>
    </source>
</evidence>
<dbReference type="EMBL" id="JACRSP010000002">
    <property type="protein sequence ID" value="MBC8535893.1"/>
    <property type="molecule type" value="Genomic_DNA"/>
</dbReference>
<sequence>MLIETGYNRDAAVAYAQKWAFGRNPRYLDFEDLGGDCTNYASQCIYAGCGVMNYTPVYGWFYDSASRRTASWTGVEFLYKFLVGNRDVGPYATQTTLDQLEPGDLVQLGDAGGHFYHSPVVVSVAYGEIYVAAHTFDAWMRPLSSYQFARSRPLHIMGARKYG</sequence>
<dbReference type="InterPro" id="IPR024301">
    <property type="entry name" value="Amidase_6"/>
</dbReference>